<evidence type="ECO:0000256" key="2">
    <source>
        <dbReference type="ARBA" id="ARBA00004613"/>
    </source>
</evidence>
<dbReference type="InterPro" id="IPR036881">
    <property type="entry name" value="Glyco_hydro_3_C_sf"/>
</dbReference>
<feature type="signal peptide" evidence="15">
    <location>
        <begin position="1"/>
        <end position="19"/>
    </location>
</feature>
<evidence type="ECO:0000256" key="14">
    <source>
        <dbReference type="SAM" id="MobiDB-lite"/>
    </source>
</evidence>
<comment type="pathway">
    <text evidence="3">Glycan metabolism; cellulose degradation.</text>
</comment>
<dbReference type="InterPro" id="IPR036962">
    <property type="entry name" value="Glyco_hydro_3_N_sf"/>
</dbReference>
<dbReference type="Gene3D" id="2.60.40.10">
    <property type="entry name" value="Immunoglobulins"/>
    <property type="match status" value="1"/>
</dbReference>
<evidence type="ECO:0000259" key="16">
    <source>
        <dbReference type="SMART" id="SM01217"/>
    </source>
</evidence>
<feature type="compositionally biased region" description="Gly residues" evidence="14">
    <location>
        <begin position="454"/>
        <end position="468"/>
    </location>
</feature>
<dbReference type="Pfam" id="PF14310">
    <property type="entry name" value="Fn3-like"/>
    <property type="match status" value="1"/>
</dbReference>
<evidence type="ECO:0000256" key="10">
    <source>
        <dbReference type="ARBA" id="ARBA00023180"/>
    </source>
</evidence>
<dbReference type="PRINTS" id="PR00133">
    <property type="entry name" value="GLHYDRLASE3"/>
</dbReference>
<comment type="similarity">
    <text evidence="4">Belongs to the glycosyl hydrolase 3 family.</text>
</comment>
<keyword evidence="9" id="KW-0136">Cellulose degradation</keyword>
<evidence type="ECO:0000256" key="6">
    <source>
        <dbReference type="ARBA" id="ARBA00022525"/>
    </source>
</evidence>
<dbReference type="EC" id="3.2.1.21" evidence="5"/>
<keyword evidence="12" id="KW-0326">Glycosidase</keyword>
<keyword evidence="7 15" id="KW-0732">Signal</keyword>
<name>A0A8H7TH75_9HELO</name>
<feature type="region of interest" description="Disordered" evidence="14">
    <location>
        <begin position="451"/>
        <end position="491"/>
    </location>
</feature>
<dbReference type="GO" id="GO:0008422">
    <property type="term" value="F:beta-glucosidase activity"/>
    <property type="evidence" value="ECO:0007669"/>
    <property type="project" value="UniProtKB-EC"/>
</dbReference>
<gene>
    <name evidence="17" type="ORF">IFR04_005317</name>
</gene>
<dbReference type="Pfam" id="PF01915">
    <property type="entry name" value="Glyco_hydro_3_C"/>
    <property type="match status" value="1"/>
</dbReference>
<keyword evidence="8" id="KW-0378">Hydrolase</keyword>
<evidence type="ECO:0000256" key="4">
    <source>
        <dbReference type="ARBA" id="ARBA00005336"/>
    </source>
</evidence>
<feature type="compositionally biased region" description="Low complexity" evidence="14">
    <location>
        <begin position="469"/>
        <end position="479"/>
    </location>
</feature>
<dbReference type="FunFam" id="2.60.40.10:FF:000757">
    <property type="entry name" value="Beta-glucosidase G"/>
    <property type="match status" value="1"/>
</dbReference>
<dbReference type="SMART" id="SM01217">
    <property type="entry name" value="Fn3_like"/>
    <property type="match status" value="1"/>
</dbReference>
<evidence type="ECO:0000256" key="11">
    <source>
        <dbReference type="ARBA" id="ARBA00023277"/>
    </source>
</evidence>
<sequence length="792" mass="83355">MKGISTPLVFSLLLPLTLAAQNSTSTNTTATEGILSSGSVDLGDWADAYTKAAALVAQLTNEEKITLITGGSVSSVNWTALEFKDGTEGVQGYNFVTGFSQSSALAMTWDKTLMYDQMKAVALEFYGKGFQVVNGPTSQPLGRTPWGGRLVEAFTPDPYLNGIAFGLGAKSFNDAGVVGGGKHFLLNEQETNRQASGSSSVAPYSSVADDKTLHETYLWSFYDGVKNGLGAVMCAMTKVNGTLSCENEGLLQSLLKTELGFPGLVYADVGGQSTAFGSANGGLDFGSSSIWSNSTLQSGLTNGSFTEARLDDMAIRNIIGYYKVALDNGTQPAYVGSDEFVDVRANHSKIVRTNGGASLVLLKNINNALPLSKPRTMAIFGSHAGPIMAGPNYVFSVQGSGPIYEGHLAGGSGSGQTSFPYLITPQQSLTNQASLDGTMIRWILNNTYTSTTSGGSGGGGGSDFGGMTGNSSSNGTSMSDPPTLSKRAGAAIAGPTGGTSLSQTIPDYATAAEICMVFINALSGEGADRTELRNTEQDALVTSVASNCNNTMVIVNTVGARILDAWIENENVTAVIYGGLLGQESGNSLLDVLYGTVNPSGRLTHTIAKNESDYNVGLCTTAVCEFTEGNYIDYRYFDKYNVTPRYEFGYGLSYTTFEYSDMTANITNATALASTYPTGALSVGGKADLWDEVISISVSVANNGTVDGNEVSQLYIQYPDAANQPIRQLRGFERTLIASGSSSTVTFSVRRRDISSWDVEGQDWAVVSGDYVFSVGASSRDLRVSQTVTVGA</sequence>
<feature type="chain" id="PRO_5034300884" description="beta-glucosidase" evidence="15">
    <location>
        <begin position="20"/>
        <end position="792"/>
    </location>
</feature>
<dbReference type="Gene3D" id="3.20.20.300">
    <property type="entry name" value="Glycoside hydrolase, family 3, N-terminal domain"/>
    <property type="match status" value="1"/>
</dbReference>
<feature type="domain" description="Fibronectin type III-like" evidence="16">
    <location>
        <begin position="710"/>
        <end position="779"/>
    </location>
</feature>
<dbReference type="InterPro" id="IPR002772">
    <property type="entry name" value="Glyco_hydro_3_C"/>
</dbReference>
<dbReference type="PANTHER" id="PTHR42715">
    <property type="entry name" value="BETA-GLUCOSIDASE"/>
    <property type="match status" value="1"/>
</dbReference>
<evidence type="ECO:0000313" key="17">
    <source>
        <dbReference type="EMBL" id="KAG4421590.1"/>
    </source>
</evidence>
<proteinExistence type="inferred from homology"/>
<dbReference type="InterPro" id="IPR026891">
    <property type="entry name" value="Fn3-like"/>
</dbReference>
<dbReference type="Proteomes" id="UP000664132">
    <property type="component" value="Unassembled WGS sequence"/>
</dbReference>
<evidence type="ECO:0000256" key="5">
    <source>
        <dbReference type="ARBA" id="ARBA00012744"/>
    </source>
</evidence>
<evidence type="ECO:0000256" key="12">
    <source>
        <dbReference type="ARBA" id="ARBA00023295"/>
    </source>
</evidence>
<protein>
    <recommendedName>
        <fullName evidence="5">beta-glucosidase</fullName>
        <ecNumber evidence="5">3.2.1.21</ecNumber>
    </recommendedName>
</protein>
<accession>A0A8H7TH75</accession>
<evidence type="ECO:0000256" key="15">
    <source>
        <dbReference type="SAM" id="SignalP"/>
    </source>
</evidence>
<keyword evidence="6" id="KW-0964">Secreted</keyword>
<evidence type="ECO:0000256" key="9">
    <source>
        <dbReference type="ARBA" id="ARBA00023001"/>
    </source>
</evidence>
<dbReference type="InterPro" id="IPR001764">
    <property type="entry name" value="Glyco_hydro_3_N"/>
</dbReference>
<dbReference type="OrthoDB" id="416222at2759"/>
<evidence type="ECO:0000256" key="7">
    <source>
        <dbReference type="ARBA" id="ARBA00022729"/>
    </source>
</evidence>
<evidence type="ECO:0000256" key="3">
    <source>
        <dbReference type="ARBA" id="ARBA00004987"/>
    </source>
</evidence>
<evidence type="ECO:0000256" key="8">
    <source>
        <dbReference type="ARBA" id="ARBA00022801"/>
    </source>
</evidence>
<dbReference type="GO" id="GO:0030245">
    <property type="term" value="P:cellulose catabolic process"/>
    <property type="evidence" value="ECO:0007669"/>
    <property type="project" value="UniProtKB-KW"/>
</dbReference>
<keyword evidence="10" id="KW-0325">Glycoprotein</keyword>
<dbReference type="GO" id="GO:0005576">
    <property type="term" value="C:extracellular region"/>
    <property type="evidence" value="ECO:0007669"/>
    <property type="project" value="UniProtKB-SubCell"/>
</dbReference>
<keyword evidence="11" id="KW-0119">Carbohydrate metabolism</keyword>
<dbReference type="AlphaFoldDB" id="A0A8H7TH75"/>
<dbReference type="PANTHER" id="PTHR42715:SF14">
    <property type="entry name" value="BETA-GLUCOSIDASE D-RELATED"/>
    <property type="match status" value="1"/>
</dbReference>
<dbReference type="SUPFAM" id="SSF51445">
    <property type="entry name" value="(Trans)glycosidases"/>
    <property type="match status" value="1"/>
</dbReference>
<dbReference type="FunFam" id="3.20.20.300:FF:000002">
    <property type="entry name" value="Probable beta-glucosidase"/>
    <property type="match status" value="1"/>
</dbReference>
<dbReference type="InterPro" id="IPR017853">
    <property type="entry name" value="GH"/>
</dbReference>
<comment type="subcellular location">
    <subcellularLocation>
        <location evidence="2">Secreted</location>
    </subcellularLocation>
</comment>
<evidence type="ECO:0000313" key="18">
    <source>
        <dbReference type="Proteomes" id="UP000664132"/>
    </source>
</evidence>
<comment type="catalytic activity">
    <reaction evidence="1">
        <text>Hydrolysis of terminal, non-reducing beta-D-glucosyl residues with release of beta-D-glucose.</text>
        <dbReference type="EC" id="3.2.1.21"/>
    </reaction>
</comment>
<dbReference type="InterPro" id="IPR013783">
    <property type="entry name" value="Ig-like_fold"/>
</dbReference>
<evidence type="ECO:0000256" key="1">
    <source>
        <dbReference type="ARBA" id="ARBA00000448"/>
    </source>
</evidence>
<reference evidence="17" key="1">
    <citation type="submission" date="2021-02" db="EMBL/GenBank/DDBJ databases">
        <title>Genome sequence Cadophora malorum strain M34.</title>
        <authorList>
            <person name="Stefanovic E."/>
            <person name="Vu D."/>
            <person name="Scully C."/>
            <person name="Dijksterhuis J."/>
            <person name="Roader J."/>
            <person name="Houbraken J."/>
        </authorList>
    </citation>
    <scope>NUCLEOTIDE SEQUENCE</scope>
    <source>
        <strain evidence="17">M34</strain>
    </source>
</reference>
<keyword evidence="13" id="KW-0624">Polysaccharide degradation</keyword>
<dbReference type="Gene3D" id="3.40.50.1700">
    <property type="entry name" value="Glycoside hydrolase family 3 C-terminal domain"/>
    <property type="match status" value="1"/>
</dbReference>
<dbReference type="SUPFAM" id="SSF52279">
    <property type="entry name" value="Beta-D-glucan exohydrolase, C-terminal domain"/>
    <property type="match status" value="1"/>
</dbReference>
<comment type="caution">
    <text evidence="17">The sequence shown here is derived from an EMBL/GenBank/DDBJ whole genome shotgun (WGS) entry which is preliminary data.</text>
</comment>
<dbReference type="EMBL" id="JAFJYH010000063">
    <property type="protein sequence ID" value="KAG4421590.1"/>
    <property type="molecule type" value="Genomic_DNA"/>
</dbReference>
<evidence type="ECO:0000256" key="13">
    <source>
        <dbReference type="ARBA" id="ARBA00023326"/>
    </source>
</evidence>
<keyword evidence="18" id="KW-1185">Reference proteome</keyword>
<dbReference type="InterPro" id="IPR050288">
    <property type="entry name" value="Cellulose_deg_GH3"/>
</dbReference>
<organism evidence="17 18">
    <name type="scientific">Cadophora malorum</name>
    <dbReference type="NCBI Taxonomy" id="108018"/>
    <lineage>
        <taxon>Eukaryota</taxon>
        <taxon>Fungi</taxon>
        <taxon>Dikarya</taxon>
        <taxon>Ascomycota</taxon>
        <taxon>Pezizomycotina</taxon>
        <taxon>Leotiomycetes</taxon>
        <taxon>Helotiales</taxon>
        <taxon>Ploettnerulaceae</taxon>
        <taxon>Cadophora</taxon>
    </lineage>
</organism>
<dbReference type="Pfam" id="PF00933">
    <property type="entry name" value="Glyco_hydro_3"/>
    <property type="match status" value="1"/>
</dbReference>